<dbReference type="PROSITE" id="PS50888">
    <property type="entry name" value="BHLH"/>
    <property type="match status" value="1"/>
</dbReference>
<evidence type="ECO:0000259" key="8">
    <source>
        <dbReference type="PROSITE" id="PS50888"/>
    </source>
</evidence>
<protein>
    <recommendedName>
        <fullName evidence="8">BHLH domain-containing protein</fullName>
    </recommendedName>
</protein>
<keyword evidence="7" id="KW-0732">Signal</keyword>
<evidence type="ECO:0000256" key="2">
    <source>
        <dbReference type="ARBA" id="ARBA00023015"/>
    </source>
</evidence>
<dbReference type="FunFam" id="4.10.280.10:FF:000017">
    <property type="entry name" value="Transcription factor bHLH66"/>
    <property type="match status" value="1"/>
</dbReference>
<comment type="subcellular location">
    <subcellularLocation>
        <location evidence="1">Nucleus</location>
    </subcellularLocation>
</comment>
<feature type="compositionally biased region" description="Polar residues" evidence="6">
    <location>
        <begin position="417"/>
        <end position="430"/>
    </location>
</feature>
<feature type="region of interest" description="Disordered" evidence="6">
    <location>
        <begin position="389"/>
        <end position="461"/>
    </location>
</feature>
<feature type="non-terminal residue" evidence="9">
    <location>
        <position position="1"/>
    </location>
</feature>
<evidence type="ECO:0000313" key="9">
    <source>
        <dbReference type="EMBL" id="GAY56739.1"/>
    </source>
</evidence>
<evidence type="ECO:0000256" key="6">
    <source>
        <dbReference type="SAM" id="MobiDB-lite"/>
    </source>
</evidence>
<dbReference type="Proteomes" id="UP000236630">
    <property type="component" value="Unassembled WGS sequence"/>
</dbReference>
<dbReference type="InterPro" id="IPR011598">
    <property type="entry name" value="bHLH_dom"/>
</dbReference>
<name>A0A2H5PWH9_CITUN</name>
<keyword evidence="5" id="KW-0539">Nucleus</keyword>
<evidence type="ECO:0000313" key="10">
    <source>
        <dbReference type="Proteomes" id="UP000236630"/>
    </source>
</evidence>
<evidence type="ECO:0000256" key="1">
    <source>
        <dbReference type="ARBA" id="ARBA00004123"/>
    </source>
</evidence>
<evidence type="ECO:0000256" key="5">
    <source>
        <dbReference type="ARBA" id="ARBA00023242"/>
    </source>
</evidence>
<feature type="compositionally biased region" description="Polar residues" evidence="6">
    <location>
        <begin position="143"/>
        <end position="152"/>
    </location>
</feature>
<feature type="region of interest" description="Disordered" evidence="6">
    <location>
        <begin position="510"/>
        <end position="569"/>
    </location>
</feature>
<keyword evidence="10" id="KW-1185">Reference proteome</keyword>
<feature type="domain" description="BHLH" evidence="8">
    <location>
        <begin position="312"/>
        <end position="361"/>
    </location>
</feature>
<evidence type="ECO:0000256" key="3">
    <source>
        <dbReference type="ARBA" id="ARBA00023125"/>
    </source>
</evidence>
<dbReference type="GO" id="GO:0000981">
    <property type="term" value="F:DNA-binding transcription factor activity, RNA polymerase II-specific"/>
    <property type="evidence" value="ECO:0007669"/>
    <property type="project" value="TreeGrafter"/>
</dbReference>
<dbReference type="InterPro" id="IPR036638">
    <property type="entry name" value="HLH_DNA-bd_sf"/>
</dbReference>
<dbReference type="PANTHER" id="PTHR16223">
    <property type="entry name" value="TRANSCRIPTION FACTOR BHLH83-RELATED"/>
    <property type="match status" value="1"/>
</dbReference>
<keyword evidence="2" id="KW-0805">Transcription regulation</keyword>
<dbReference type="SMART" id="SM00353">
    <property type="entry name" value="HLH"/>
    <property type="match status" value="1"/>
</dbReference>
<feature type="compositionally biased region" description="Polar residues" evidence="6">
    <location>
        <begin position="445"/>
        <end position="461"/>
    </location>
</feature>
<organism evidence="9 10">
    <name type="scientific">Citrus unshiu</name>
    <name type="common">Satsuma mandarin</name>
    <name type="synonym">Citrus nobilis var. unshiu</name>
    <dbReference type="NCBI Taxonomy" id="55188"/>
    <lineage>
        <taxon>Eukaryota</taxon>
        <taxon>Viridiplantae</taxon>
        <taxon>Streptophyta</taxon>
        <taxon>Embryophyta</taxon>
        <taxon>Tracheophyta</taxon>
        <taxon>Spermatophyta</taxon>
        <taxon>Magnoliopsida</taxon>
        <taxon>eudicotyledons</taxon>
        <taxon>Gunneridae</taxon>
        <taxon>Pentapetalae</taxon>
        <taxon>rosids</taxon>
        <taxon>malvids</taxon>
        <taxon>Sapindales</taxon>
        <taxon>Rutaceae</taxon>
        <taxon>Aurantioideae</taxon>
        <taxon>Citrus</taxon>
    </lineage>
</organism>
<dbReference type="SUPFAM" id="SSF47459">
    <property type="entry name" value="HLH, helix-loop-helix DNA-binding domain"/>
    <property type="match status" value="1"/>
</dbReference>
<dbReference type="AlphaFoldDB" id="A0A2H5PWH9"/>
<feature type="compositionally biased region" description="Polar residues" evidence="6">
    <location>
        <begin position="528"/>
        <end position="551"/>
    </location>
</feature>
<feature type="non-terminal residue" evidence="9">
    <location>
        <position position="569"/>
    </location>
</feature>
<dbReference type="Gene3D" id="4.10.280.10">
    <property type="entry name" value="Helix-loop-helix DNA-binding domain"/>
    <property type="match status" value="1"/>
</dbReference>
<dbReference type="InterPro" id="IPR045843">
    <property type="entry name" value="IND-like"/>
</dbReference>
<sequence>QHTKFPLSLSLSLLPVLTYLVFNIHQKNGFHSLEETLDSSNLNFHIVKTYSQEIKMQPCSSSGEMQGISSLLSNGSHEQQSQIHQSATFDPTSQDDFLEQMLSSLPSCSWTDLKSPWGVVDLNPNNNNNNINNKQPRDLSDETAPSTTQENNVPAGFQFDESMILASKMRQHQISGNTGSGNNNSAAAKFMMQQQQQIMMAAARGGIGLPLSLGNGGDNDIVDVSSFKSQQGGDGSVQALYNGFTGSLHGSTQPQHFHHLQGGSMPGQTFGAPGPVMNQTQAQASGSTGGGGGGGNTPAQQPKQRVRARRGQATDPHSIAERLRRERIAERMKALQELVPNANKTDKASMLDEIIDYVKFLQLQVKVLSMSRLGGAAAVAPLVADMSSENTLSPKTNHTHPPTHTHTHDSLAKRNKSLINPQTQSPQNDNLKAARGGGGDCIQANGRNPNGAQTTSANDSLTVTEHQVAKLMEEDMGSAMQYLQGKGLCLMPISLATAISTATCHSRNPIISTSNNNNNNGNPHHNPLLQSNGEGPTSPSMSVLTVQSATMGNGGADGSVKDAASVSKP</sequence>
<feature type="signal peptide" evidence="7">
    <location>
        <begin position="1"/>
        <end position="29"/>
    </location>
</feature>
<proteinExistence type="predicted"/>
<dbReference type="GO" id="GO:0000978">
    <property type="term" value="F:RNA polymerase II cis-regulatory region sequence-specific DNA binding"/>
    <property type="evidence" value="ECO:0007669"/>
    <property type="project" value="TreeGrafter"/>
</dbReference>
<dbReference type="GO" id="GO:0080147">
    <property type="term" value="P:root hair cell development"/>
    <property type="evidence" value="ECO:0007669"/>
    <property type="project" value="UniProtKB-ARBA"/>
</dbReference>
<feature type="chain" id="PRO_5014131608" description="BHLH domain-containing protein" evidence="7">
    <location>
        <begin position="30"/>
        <end position="569"/>
    </location>
</feature>
<feature type="compositionally biased region" description="Gly residues" evidence="6">
    <location>
        <begin position="287"/>
        <end position="296"/>
    </location>
</feature>
<reference evidence="9 10" key="1">
    <citation type="journal article" date="2017" name="Front. Genet.">
        <title>Draft sequencing of the heterozygous diploid genome of Satsuma (Citrus unshiu Marc.) using a hybrid assembly approach.</title>
        <authorList>
            <person name="Shimizu T."/>
            <person name="Tanizawa Y."/>
            <person name="Mochizuki T."/>
            <person name="Nagasaki H."/>
            <person name="Yoshioka T."/>
            <person name="Toyoda A."/>
            <person name="Fujiyama A."/>
            <person name="Kaminuma E."/>
            <person name="Nakamura Y."/>
        </authorList>
    </citation>
    <scope>NUCLEOTIDE SEQUENCE [LARGE SCALE GENOMIC DNA]</scope>
    <source>
        <strain evidence="10">cv. Miyagawa wase</strain>
    </source>
</reference>
<feature type="region of interest" description="Disordered" evidence="6">
    <location>
        <begin position="124"/>
        <end position="155"/>
    </location>
</feature>
<dbReference type="GO" id="GO:0005634">
    <property type="term" value="C:nucleus"/>
    <property type="evidence" value="ECO:0007669"/>
    <property type="project" value="UniProtKB-SubCell"/>
</dbReference>
<keyword evidence="3" id="KW-0238">DNA-binding</keyword>
<comment type="caution">
    <text evidence="9">The sequence shown here is derived from an EMBL/GenBank/DDBJ whole genome shotgun (WGS) entry which is preliminary data.</text>
</comment>
<evidence type="ECO:0000256" key="4">
    <source>
        <dbReference type="ARBA" id="ARBA00023163"/>
    </source>
</evidence>
<dbReference type="Pfam" id="PF00010">
    <property type="entry name" value="HLH"/>
    <property type="match status" value="1"/>
</dbReference>
<feature type="region of interest" description="Disordered" evidence="6">
    <location>
        <begin position="251"/>
        <end position="318"/>
    </location>
</feature>
<dbReference type="STRING" id="55188.A0A2H5PWH9"/>
<keyword evidence="4" id="KW-0804">Transcription</keyword>
<dbReference type="EMBL" id="BDQV01000144">
    <property type="protein sequence ID" value="GAY56739.1"/>
    <property type="molecule type" value="Genomic_DNA"/>
</dbReference>
<gene>
    <name evidence="9" type="ORF">CUMW_174170</name>
</gene>
<feature type="compositionally biased region" description="Low complexity" evidence="6">
    <location>
        <begin position="124"/>
        <end position="133"/>
    </location>
</feature>
<feature type="compositionally biased region" description="Low complexity" evidence="6">
    <location>
        <begin position="515"/>
        <end position="527"/>
    </location>
</feature>
<dbReference type="PANTHER" id="PTHR16223:SF327">
    <property type="entry name" value="TRANSCRIPTION FACTOR LRL1"/>
    <property type="match status" value="1"/>
</dbReference>
<evidence type="ECO:0000256" key="7">
    <source>
        <dbReference type="SAM" id="SignalP"/>
    </source>
</evidence>
<accession>A0A2H5PWH9</accession>
<dbReference type="GO" id="GO:0046983">
    <property type="term" value="F:protein dimerization activity"/>
    <property type="evidence" value="ECO:0007669"/>
    <property type="project" value="InterPro"/>
</dbReference>